<comment type="caution">
    <text evidence="3">The sequence shown here is derived from an EMBL/GenBank/DDBJ whole genome shotgun (WGS) entry which is preliminary data.</text>
</comment>
<dbReference type="AlphaFoldDB" id="A0A0G8ASZ0"/>
<dbReference type="Pfam" id="PF01936">
    <property type="entry name" value="NYN"/>
    <property type="match status" value="1"/>
</dbReference>
<dbReference type="Gene3D" id="3.40.50.1010">
    <property type="entry name" value="5'-nuclease"/>
    <property type="match status" value="1"/>
</dbReference>
<dbReference type="EMBL" id="JYFQ01000174">
    <property type="protein sequence ID" value="KKZ10584.1"/>
    <property type="molecule type" value="Genomic_DNA"/>
</dbReference>
<reference evidence="3 4" key="2">
    <citation type="submission" date="2015-05" db="EMBL/GenBank/DDBJ databases">
        <title>Lifestyle Evolution in Cyanobacterial Symbionts of Sponges.</title>
        <authorList>
            <person name="Burgsdorf I."/>
            <person name="Slaby B.M."/>
            <person name="Handley K.M."/>
            <person name="Haber M."/>
            <person name="Blom J."/>
            <person name="Marshall C.W."/>
            <person name="Gilbert J.A."/>
            <person name="Hentschel U."/>
            <person name="Steindler L."/>
        </authorList>
    </citation>
    <scope>NUCLEOTIDE SEQUENCE [LARGE SCALE GENOMIC DNA]</scope>
    <source>
        <strain evidence="3">15L</strain>
    </source>
</reference>
<evidence type="ECO:0000259" key="2">
    <source>
        <dbReference type="Pfam" id="PF01936"/>
    </source>
</evidence>
<name>A0A0G8ASZ0_9SYNE</name>
<evidence type="ECO:0000256" key="1">
    <source>
        <dbReference type="SAM" id="MobiDB-lite"/>
    </source>
</evidence>
<dbReference type="GO" id="GO:0004540">
    <property type="term" value="F:RNA nuclease activity"/>
    <property type="evidence" value="ECO:0007669"/>
    <property type="project" value="InterPro"/>
</dbReference>
<protein>
    <recommendedName>
        <fullName evidence="2">NYN domain-containing protein</fullName>
    </recommendedName>
</protein>
<dbReference type="Proteomes" id="UP000035037">
    <property type="component" value="Unassembled WGS sequence"/>
</dbReference>
<evidence type="ECO:0000313" key="3">
    <source>
        <dbReference type="EMBL" id="KKZ10584.1"/>
    </source>
</evidence>
<accession>A0A0G8ASZ0</accession>
<reference evidence="3 4" key="1">
    <citation type="submission" date="2015-02" db="EMBL/GenBank/DDBJ databases">
        <authorList>
            <person name="Slaby B."/>
            <person name="Hentschel U."/>
        </authorList>
    </citation>
    <scope>NUCLEOTIDE SEQUENCE [LARGE SCALE GENOMIC DNA]</scope>
    <source>
        <strain evidence="3">15L</strain>
    </source>
</reference>
<organism evidence="3 4">
    <name type="scientific">Candidatus Synechococcus spongiarum 15L</name>
    <dbReference type="NCBI Taxonomy" id="1608419"/>
    <lineage>
        <taxon>Bacteria</taxon>
        <taxon>Bacillati</taxon>
        <taxon>Cyanobacteriota</taxon>
        <taxon>Cyanophyceae</taxon>
        <taxon>Synechococcales</taxon>
        <taxon>Synechococcaceae</taxon>
        <taxon>Synechococcus</taxon>
    </lineage>
</organism>
<dbReference type="InterPro" id="IPR021139">
    <property type="entry name" value="NYN"/>
</dbReference>
<sequence>MDSIFLYWDNSNIFISAQDLAEEREGWGARNRIRIHFPTMIRLARRQRPIGRALAVGSVPPQLRRVWNNLEAEGIEVQLFERGKMGGQEQGVDQALQTAMLRDALDNNGDPGTAVLLSGDGAGFVDGCGFHADLERMRRKGWRIEILAWRHSCNRRMRQWAEQNGRFIALDDFYPCVTYLEEPQPGQPWAESRAPQPLPALED</sequence>
<evidence type="ECO:0000313" key="4">
    <source>
        <dbReference type="Proteomes" id="UP000035037"/>
    </source>
</evidence>
<gene>
    <name evidence="3" type="ORF">TQ37_08505</name>
</gene>
<dbReference type="CDD" id="cd18724">
    <property type="entry name" value="PIN_LabA-like"/>
    <property type="match status" value="1"/>
</dbReference>
<feature type="domain" description="NYN" evidence="2">
    <location>
        <begin position="4"/>
        <end position="151"/>
    </location>
</feature>
<dbReference type="PATRIC" id="fig|1608419.3.peg.878"/>
<feature type="region of interest" description="Disordered" evidence="1">
    <location>
        <begin position="184"/>
        <end position="203"/>
    </location>
</feature>
<proteinExistence type="predicted"/>